<dbReference type="AlphaFoldDB" id="A0A2H3DK31"/>
<organism evidence="1 2">
    <name type="scientific">Armillaria gallica</name>
    <name type="common">Bulbous honey fungus</name>
    <name type="synonym">Armillaria bulbosa</name>
    <dbReference type="NCBI Taxonomy" id="47427"/>
    <lineage>
        <taxon>Eukaryota</taxon>
        <taxon>Fungi</taxon>
        <taxon>Dikarya</taxon>
        <taxon>Basidiomycota</taxon>
        <taxon>Agaricomycotina</taxon>
        <taxon>Agaricomycetes</taxon>
        <taxon>Agaricomycetidae</taxon>
        <taxon>Agaricales</taxon>
        <taxon>Marasmiineae</taxon>
        <taxon>Physalacriaceae</taxon>
        <taxon>Armillaria</taxon>
    </lineage>
</organism>
<dbReference type="InParanoid" id="A0A2H3DK31"/>
<dbReference type="EMBL" id="KZ293676">
    <property type="protein sequence ID" value="PBK87806.1"/>
    <property type="molecule type" value="Genomic_DNA"/>
</dbReference>
<gene>
    <name evidence="1" type="ORF">ARMGADRAFT_1034423</name>
</gene>
<evidence type="ECO:0000313" key="1">
    <source>
        <dbReference type="EMBL" id="PBK87806.1"/>
    </source>
</evidence>
<dbReference type="STRING" id="47427.A0A2H3DK31"/>
<sequence>MGAYILFVLAYHSLGPFAARGFITIVIAYHLVDSGVQYCPKHGSGRDSVRLYHGEDGEATQTVSLLESVRSLAPRLLLGIGERDIRRLHPAMKKFGEFSRGGSRVVRRILVWPNWQMGLHRMIIMDTDVRYFFPRIRKIPFMTKAVEEGLA</sequence>
<protein>
    <submittedName>
        <fullName evidence="1">Uncharacterized protein</fullName>
    </submittedName>
</protein>
<evidence type="ECO:0000313" key="2">
    <source>
        <dbReference type="Proteomes" id="UP000217790"/>
    </source>
</evidence>
<dbReference type="OrthoDB" id="433474at2759"/>
<accession>A0A2H3DK31</accession>
<proteinExistence type="predicted"/>
<dbReference type="Proteomes" id="UP000217790">
    <property type="component" value="Unassembled WGS sequence"/>
</dbReference>
<name>A0A2H3DK31_ARMGA</name>
<reference evidence="2" key="1">
    <citation type="journal article" date="2017" name="Nat. Ecol. Evol.">
        <title>Genome expansion and lineage-specific genetic innovations in the forest pathogenic fungi Armillaria.</title>
        <authorList>
            <person name="Sipos G."/>
            <person name="Prasanna A.N."/>
            <person name="Walter M.C."/>
            <person name="O'Connor E."/>
            <person name="Balint B."/>
            <person name="Krizsan K."/>
            <person name="Kiss B."/>
            <person name="Hess J."/>
            <person name="Varga T."/>
            <person name="Slot J."/>
            <person name="Riley R."/>
            <person name="Boka B."/>
            <person name="Rigling D."/>
            <person name="Barry K."/>
            <person name="Lee J."/>
            <person name="Mihaltcheva S."/>
            <person name="LaButti K."/>
            <person name="Lipzen A."/>
            <person name="Waldron R."/>
            <person name="Moloney N.M."/>
            <person name="Sperisen C."/>
            <person name="Kredics L."/>
            <person name="Vagvoelgyi C."/>
            <person name="Patrignani A."/>
            <person name="Fitzpatrick D."/>
            <person name="Nagy I."/>
            <person name="Doyle S."/>
            <person name="Anderson J.B."/>
            <person name="Grigoriev I.V."/>
            <person name="Gueldener U."/>
            <person name="Muensterkoetter M."/>
            <person name="Nagy L.G."/>
        </authorList>
    </citation>
    <scope>NUCLEOTIDE SEQUENCE [LARGE SCALE GENOMIC DNA]</scope>
    <source>
        <strain evidence="2">Ar21-2</strain>
    </source>
</reference>
<keyword evidence="2" id="KW-1185">Reference proteome</keyword>